<proteinExistence type="predicted"/>
<dbReference type="GO" id="GO:0009055">
    <property type="term" value="F:electron transfer activity"/>
    <property type="evidence" value="ECO:0007669"/>
    <property type="project" value="InterPro"/>
</dbReference>
<dbReference type="Pfam" id="PF00034">
    <property type="entry name" value="Cytochrom_C"/>
    <property type="match status" value="1"/>
</dbReference>
<keyword evidence="4" id="KW-0349">Heme</keyword>
<dbReference type="AlphaFoldDB" id="A0A0F9MJR9"/>
<name>A0A0F9MJR9_9ZZZZ</name>
<dbReference type="InterPro" id="IPR009056">
    <property type="entry name" value="Cyt_c-like_dom"/>
</dbReference>
<dbReference type="GO" id="GO:0046872">
    <property type="term" value="F:metal ion binding"/>
    <property type="evidence" value="ECO:0007669"/>
    <property type="project" value="UniProtKB-KW"/>
</dbReference>
<dbReference type="FunFam" id="1.10.760.10:FF:000026">
    <property type="entry name" value="Cytochrome C, membrane-bound"/>
    <property type="match status" value="1"/>
</dbReference>
<keyword evidence="2" id="KW-0813">Transport</keyword>
<dbReference type="PROSITE" id="PS51007">
    <property type="entry name" value="CYTC"/>
    <property type="match status" value="1"/>
</dbReference>
<keyword evidence="6" id="KW-0249">Electron transport</keyword>
<evidence type="ECO:0000256" key="5">
    <source>
        <dbReference type="ARBA" id="ARBA00022723"/>
    </source>
</evidence>
<evidence type="ECO:0000256" key="3">
    <source>
        <dbReference type="ARBA" id="ARBA00022475"/>
    </source>
</evidence>
<evidence type="ECO:0000256" key="1">
    <source>
        <dbReference type="ARBA" id="ARBA00004236"/>
    </source>
</evidence>
<evidence type="ECO:0000259" key="9">
    <source>
        <dbReference type="PROSITE" id="PS51007"/>
    </source>
</evidence>
<evidence type="ECO:0000256" key="2">
    <source>
        <dbReference type="ARBA" id="ARBA00022448"/>
    </source>
</evidence>
<dbReference type="SUPFAM" id="SSF46626">
    <property type="entry name" value="Cytochrome c"/>
    <property type="match status" value="1"/>
</dbReference>
<protein>
    <recommendedName>
        <fullName evidence="9">Cytochrome c domain-containing protein</fullName>
    </recommendedName>
</protein>
<organism evidence="10">
    <name type="scientific">marine sediment metagenome</name>
    <dbReference type="NCBI Taxonomy" id="412755"/>
    <lineage>
        <taxon>unclassified sequences</taxon>
        <taxon>metagenomes</taxon>
        <taxon>ecological metagenomes</taxon>
    </lineage>
</organism>
<dbReference type="EMBL" id="LAZR01004555">
    <property type="protein sequence ID" value="KKN07570.1"/>
    <property type="molecule type" value="Genomic_DNA"/>
</dbReference>
<keyword evidence="3" id="KW-1003">Cell membrane</keyword>
<accession>A0A0F9MJR9</accession>
<comment type="caution">
    <text evidence="10">The sequence shown here is derived from an EMBL/GenBank/DDBJ whole genome shotgun (WGS) entry which is preliminary data.</text>
</comment>
<keyword evidence="5" id="KW-0479">Metal-binding</keyword>
<evidence type="ECO:0000313" key="10">
    <source>
        <dbReference type="EMBL" id="KKN07570.1"/>
    </source>
</evidence>
<evidence type="ECO:0000256" key="6">
    <source>
        <dbReference type="ARBA" id="ARBA00022982"/>
    </source>
</evidence>
<comment type="subcellular location">
    <subcellularLocation>
        <location evidence="1">Cell membrane</location>
    </subcellularLocation>
</comment>
<dbReference type="GO" id="GO:0005886">
    <property type="term" value="C:plasma membrane"/>
    <property type="evidence" value="ECO:0007669"/>
    <property type="project" value="UniProtKB-SubCell"/>
</dbReference>
<evidence type="ECO:0000256" key="4">
    <source>
        <dbReference type="ARBA" id="ARBA00022617"/>
    </source>
</evidence>
<evidence type="ECO:0000256" key="8">
    <source>
        <dbReference type="ARBA" id="ARBA00023136"/>
    </source>
</evidence>
<keyword evidence="8" id="KW-0472">Membrane</keyword>
<reference evidence="10" key="1">
    <citation type="journal article" date="2015" name="Nature">
        <title>Complex archaea that bridge the gap between prokaryotes and eukaryotes.</title>
        <authorList>
            <person name="Spang A."/>
            <person name="Saw J.H."/>
            <person name="Jorgensen S.L."/>
            <person name="Zaremba-Niedzwiedzka K."/>
            <person name="Martijn J."/>
            <person name="Lind A.E."/>
            <person name="van Eijk R."/>
            <person name="Schleper C."/>
            <person name="Guy L."/>
            <person name="Ettema T.J."/>
        </authorList>
    </citation>
    <scope>NUCLEOTIDE SEQUENCE</scope>
</reference>
<dbReference type="InterPro" id="IPR036909">
    <property type="entry name" value="Cyt_c-like_dom_sf"/>
</dbReference>
<dbReference type="InterPro" id="IPR002327">
    <property type="entry name" value="Cyt_c_1A/1B"/>
</dbReference>
<keyword evidence="7" id="KW-0408">Iron</keyword>
<feature type="domain" description="Cytochrome c" evidence="9">
    <location>
        <begin position="67"/>
        <end position="165"/>
    </location>
</feature>
<gene>
    <name evidence="10" type="ORF">LCGC14_1065540</name>
</gene>
<dbReference type="PRINTS" id="PR00604">
    <property type="entry name" value="CYTCHRMECIAB"/>
</dbReference>
<dbReference type="PANTHER" id="PTHR11961">
    <property type="entry name" value="CYTOCHROME C"/>
    <property type="match status" value="1"/>
</dbReference>
<dbReference type="Gene3D" id="1.10.760.10">
    <property type="entry name" value="Cytochrome c-like domain"/>
    <property type="match status" value="1"/>
</dbReference>
<sequence>MFDTMTLTKIAAGVFGAWLVLLLGKWAGEEIYHADAHGEASYVIEVADAGGDEGGEEIDFAAVMAEADADSGSKVFRKCAACHKVDGSNAVGPHLDGVVGRDIAAVGDFGYSGALSSVDGSWTPEELSAFLTSPKGYAPGTTMGFAGLRKVEDRADVIAYLQSVSN</sequence>
<dbReference type="GO" id="GO:0020037">
    <property type="term" value="F:heme binding"/>
    <property type="evidence" value="ECO:0007669"/>
    <property type="project" value="InterPro"/>
</dbReference>
<evidence type="ECO:0000256" key="7">
    <source>
        <dbReference type="ARBA" id="ARBA00023004"/>
    </source>
</evidence>